<dbReference type="EMBL" id="GBEZ01000479">
    <property type="protein sequence ID" value="JAC84410.1"/>
    <property type="molecule type" value="Transcribed_RNA"/>
</dbReference>
<proteinExistence type="predicted"/>
<gene>
    <name evidence="1" type="ORF">TSPGSL018_1038</name>
</gene>
<evidence type="ECO:0000313" key="1">
    <source>
        <dbReference type="EMBL" id="JAC84410.1"/>
    </source>
</evidence>
<reference evidence="1" key="1">
    <citation type="submission" date="2014-05" db="EMBL/GenBank/DDBJ databases">
        <title>The transcriptome of the halophilic microalga Tetraselmis sp. GSL018 isolated from the Great Salt Lake, Utah.</title>
        <authorList>
            <person name="Jinkerson R.E."/>
            <person name="D'Adamo S."/>
            <person name="Posewitz M.C."/>
        </authorList>
    </citation>
    <scope>NUCLEOTIDE SEQUENCE</scope>
    <source>
        <strain evidence="1">GSL018</strain>
    </source>
</reference>
<organism evidence="1">
    <name type="scientific">Tetraselmis sp. GSL018</name>
    <dbReference type="NCBI Taxonomy" id="582737"/>
    <lineage>
        <taxon>Eukaryota</taxon>
        <taxon>Viridiplantae</taxon>
        <taxon>Chlorophyta</taxon>
        <taxon>core chlorophytes</taxon>
        <taxon>Chlorodendrophyceae</taxon>
        <taxon>Chlorodendrales</taxon>
        <taxon>Chlorodendraceae</taxon>
        <taxon>Tetraselmis</taxon>
    </lineage>
</organism>
<accession>A0A061SNE1</accession>
<dbReference type="AlphaFoldDB" id="A0A061SNE1"/>
<protein>
    <submittedName>
        <fullName evidence="1">Uncharacterized protein</fullName>
    </submittedName>
</protein>
<sequence length="95" mass="10762">MLSWHISVKRCHMSANTAESTKLDKPTVGREQQDANIENLVNYQKTCFEETNTKTAKQLALEFATCNTVRLRPSDQSEALYSQIPANPIEKPTSY</sequence>
<name>A0A061SNE1_9CHLO</name>